<gene>
    <name evidence="2" type="ORF">PVAP13_6NG090012</name>
</gene>
<dbReference type="Proteomes" id="UP000823388">
    <property type="component" value="Chromosome 6N"/>
</dbReference>
<accession>A0A8T0QWM4</accession>
<evidence type="ECO:0000313" key="2">
    <source>
        <dbReference type="EMBL" id="KAG2577293.1"/>
    </source>
</evidence>
<feature type="region of interest" description="Disordered" evidence="1">
    <location>
        <begin position="135"/>
        <end position="159"/>
    </location>
</feature>
<evidence type="ECO:0000256" key="1">
    <source>
        <dbReference type="SAM" id="MobiDB-lite"/>
    </source>
</evidence>
<name>A0A8T0QWM4_PANVG</name>
<reference evidence="2" key="1">
    <citation type="submission" date="2020-05" db="EMBL/GenBank/DDBJ databases">
        <title>WGS assembly of Panicum virgatum.</title>
        <authorList>
            <person name="Lovell J.T."/>
            <person name="Jenkins J."/>
            <person name="Shu S."/>
            <person name="Juenger T.E."/>
            <person name="Schmutz J."/>
        </authorList>
    </citation>
    <scope>NUCLEOTIDE SEQUENCE</scope>
    <source>
        <strain evidence="2">AP13</strain>
    </source>
</reference>
<protein>
    <submittedName>
        <fullName evidence="2">Uncharacterized protein</fullName>
    </submittedName>
</protein>
<comment type="caution">
    <text evidence="2">The sequence shown here is derived from an EMBL/GenBank/DDBJ whole genome shotgun (WGS) entry which is preliminary data.</text>
</comment>
<dbReference type="AlphaFoldDB" id="A0A8T0QWM4"/>
<evidence type="ECO:0000313" key="3">
    <source>
        <dbReference type="Proteomes" id="UP000823388"/>
    </source>
</evidence>
<keyword evidence="3" id="KW-1185">Reference proteome</keyword>
<proteinExistence type="predicted"/>
<organism evidence="2 3">
    <name type="scientific">Panicum virgatum</name>
    <name type="common">Blackwell switchgrass</name>
    <dbReference type="NCBI Taxonomy" id="38727"/>
    <lineage>
        <taxon>Eukaryota</taxon>
        <taxon>Viridiplantae</taxon>
        <taxon>Streptophyta</taxon>
        <taxon>Embryophyta</taxon>
        <taxon>Tracheophyta</taxon>
        <taxon>Spermatophyta</taxon>
        <taxon>Magnoliopsida</taxon>
        <taxon>Liliopsida</taxon>
        <taxon>Poales</taxon>
        <taxon>Poaceae</taxon>
        <taxon>PACMAD clade</taxon>
        <taxon>Panicoideae</taxon>
        <taxon>Panicodae</taxon>
        <taxon>Paniceae</taxon>
        <taxon>Panicinae</taxon>
        <taxon>Panicum</taxon>
        <taxon>Panicum sect. Hiantes</taxon>
    </lineage>
</organism>
<feature type="compositionally biased region" description="Basic and acidic residues" evidence="1">
    <location>
        <begin position="142"/>
        <end position="152"/>
    </location>
</feature>
<dbReference type="EMBL" id="CM029048">
    <property type="protein sequence ID" value="KAG2577293.1"/>
    <property type="molecule type" value="Genomic_DNA"/>
</dbReference>
<sequence>MQGSCLLPVVHEFHLVALNERILSRHLRACGLNTLQIRAQIFFVLVKGHLLEGSPILQVLGKYPWARCKQHQISRKRRLIHAGPLAHKKFQHVHYLDAIKRHLLRRKRRARSVRIMYADRSSSRALIGRTRLGGFMGSPSTERTELMTKRGPPETSSET</sequence>